<dbReference type="Pfam" id="PF03301">
    <property type="entry name" value="Trp_dioxygenase"/>
    <property type="match status" value="1"/>
</dbReference>
<evidence type="ECO:0000313" key="2">
    <source>
        <dbReference type="Proteomes" id="UP001055658"/>
    </source>
</evidence>
<dbReference type="Gene3D" id="1.20.58.480">
    <property type="match status" value="1"/>
</dbReference>
<dbReference type="SUPFAM" id="SSF140959">
    <property type="entry name" value="Indolic compounds 2,3-dioxygenase-like"/>
    <property type="match status" value="1"/>
</dbReference>
<dbReference type="PANTHER" id="PTHR10138">
    <property type="entry name" value="TRYPTOPHAN 2,3-DIOXYGENASE"/>
    <property type="match status" value="1"/>
</dbReference>
<proteinExistence type="predicted"/>
<sequence length="58" mass="6873">MTLTDSSYLKIDELLGCQKPLSDGSKHDEPLFIVKHQSFELWFKQMLHEQSFLVWLFS</sequence>
<accession>A0ABY4VD22</accession>
<dbReference type="PANTHER" id="PTHR10138:SF0">
    <property type="entry name" value="TRYPTOPHAN 2,3-DIOXYGENASE"/>
    <property type="match status" value="1"/>
</dbReference>
<dbReference type="RefSeq" id="WP_252084558.1">
    <property type="nucleotide sequence ID" value="NZ_CP092418.1"/>
</dbReference>
<name>A0ABY4VD22_9GAMM</name>
<organism evidence="1 2">
    <name type="scientific">Microbulbifer variabilis</name>
    <dbReference type="NCBI Taxonomy" id="266805"/>
    <lineage>
        <taxon>Bacteria</taxon>
        <taxon>Pseudomonadati</taxon>
        <taxon>Pseudomonadota</taxon>
        <taxon>Gammaproteobacteria</taxon>
        <taxon>Cellvibrionales</taxon>
        <taxon>Microbulbiferaceae</taxon>
        <taxon>Microbulbifer</taxon>
    </lineage>
</organism>
<dbReference type="InterPro" id="IPR037217">
    <property type="entry name" value="Trp/Indoleamine_2_3_dOase-like"/>
</dbReference>
<dbReference type="EMBL" id="CP092418">
    <property type="protein sequence ID" value="USD22196.1"/>
    <property type="molecule type" value="Genomic_DNA"/>
</dbReference>
<dbReference type="Proteomes" id="UP001055658">
    <property type="component" value="Chromosome"/>
</dbReference>
<dbReference type="InterPro" id="IPR004981">
    <property type="entry name" value="Trp_2_3_dOase"/>
</dbReference>
<reference evidence="1" key="1">
    <citation type="submission" date="2022-02" db="EMBL/GenBank/DDBJ databases">
        <title>Coral-associated bacteria.</title>
        <authorList>
            <person name="Tang K."/>
            <person name="Wang X."/>
        </authorList>
    </citation>
    <scope>NUCLEOTIDE SEQUENCE</scope>
    <source>
        <strain evidence="1">SCSIO 43006</strain>
    </source>
</reference>
<keyword evidence="2" id="KW-1185">Reference proteome</keyword>
<protein>
    <submittedName>
        <fullName evidence="1">Tryptophan 2,3-dioxygenase family protein</fullName>
    </submittedName>
</protein>
<gene>
    <name evidence="1" type="ORF">MJO52_03405</name>
</gene>
<evidence type="ECO:0000313" key="1">
    <source>
        <dbReference type="EMBL" id="USD22196.1"/>
    </source>
</evidence>